<organism evidence="2 3">
    <name type="scientific">Lolium multiflorum</name>
    <name type="common">Italian ryegrass</name>
    <name type="synonym">Lolium perenne subsp. multiflorum</name>
    <dbReference type="NCBI Taxonomy" id="4521"/>
    <lineage>
        <taxon>Eukaryota</taxon>
        <taxon>Viridiplantae</taxon>
        <taxon>Streptophyta</taxon>
        <taxon>Embryophyta</taxon>
        <taxon>Tracheophyta</taxon>
        <taxon>Spermatophyta</taxon>
        <taxon>Magnoliopsida</taxon>
        <taxon>Liliopsida</taxon>
        <taxon>Poales</taxon>
        <taxon>Poaceae</taxon>
        <taxon>BOP clade</taxon>
        <taxon>Pooideae</taxon>
        <taxon>Poodae</taxon>
        <taxon>Poeae</taxon>
        <taxon>Poeae Chloroplast Group 2 (Poeae type)</taxon>
        <taxon>Loliodinae</taxon>
        <taxon>Loliinae</taxon>
        <taxon>Lolium</taxon>
    </lineage>
</organism>
<name>A0AAD8X808_LOLMU</name>
<dbReference type="EMBL" id="JAUUTY010000001">
    <property type="protein sequence ID" value="KAK1699050.1"/>
    <property type="molecule type" value="Genomic_DNA"/>
</dbReference>
<evidence type="ECO:0000313" key="3">
    <source>
        <dbReference type="Proteomes" id="UP001231189"/>
    </source>
</evidence>
<evidence type="ECO:0000256" key="1">
    <source>
        <dbReference type="SAM" id="MobiDB-lite"/>
    </source>
</evidence>
<protein>
    <submittedName>
        <fullName evidence="2">Uncharacterized protein</fullName>
    </submittedName>
</protein>
<accession>A0AAD8X808</accession>
<proteinExistence type="predicted"/>
<dbReference type="PANTHER" id="PTHR33075:SF10">
    <property type="entry name" value="DUF4283 DOMAIN-CONTAINING PROTEIN"/>
    <property type="match status" value="1"/>
</dbReference>
<dbReference type="AlphaFoldDB" id="A0AAD8X808"/>
<reference evidence="2" key="1">
    <citation type="submission" date="2023-07" db="EMBL/GenBank/DDBJ databases">
        <title>A chromosome-level genome assembly of Lolium multiflorum.</title>
        <authorList>
            <person name="Chen Y."/>
            <person name="Copetti D."/>
            <person name="Kolliker R."/>
            <person name="Studer B."/>
        </authorList>
    </citation>
    <scope>NUCLEOTIDE SEQUENCE</scope>
    <source>
        <strain evidence="2">02402/16</strain>
        <tissue evidence="2">Leaf</tissue>
    </source>
</reference>
<evidence type="ECO:0000313" key="2">
    <source>
        <dbReference type="EMBL" id="KAK1699050.1"/>
    </source>
</evidence>
<dbReference type="PANTHER" id="PTHR33075">
    <property type="entry name" value="OS02G0499800 PROTEIN"/>
    <property type="match status" value="1"/>
</dbReference>
<feature type="region of interest" description="Disordered" evidence="1">
    <location>
        <begin position="594"/>
        <end position="619"/>
    </location>
</feature>
<keyword evidence="3" id="KW-1185">Reference proteome</keyword>
<gene>
    <name evidence="2" type="ORF">QYE76_015747</name>
</gene>
<dbReference type="Proteomes" id="UP001231189">
    <property type="component" value="Unassembled WGS sequence"/>
</dbReference>
<sequence length="665" mass="74545">MESWKVTFRSVQDLDLVNFRPKDGELLVSDFNSRFMLALVDSFGVSVASRSLYEGEVIQKGSYITFPHHVIKIQDKTPLVKEKVCDVSNGFTPSEKYAGVVDPVSFEAKSRANLVVNAPVIHPAVKPSISELTPPSRIWKITYSTHKDIDRGRMKAYDGTLSLSVKDGWISLLDEKDIASTSGVKDCLMENPDPVMHVEDPHGYIALEKLVDDMAYEVWECSRTDYDLANAISSFGKLLHWHQDDALIERTICYVAFSSEATVPRDVVFTKFASVGGIKESWTAVCYILTAEFADALPNDEDQMPVNGNPHPLPGQLLPNLNNFVLPQYPEIGWNDPMPMNIPEQVQPPEQGFQHPQIPLDQDQGNDQDQVMEVQGEVQQPDNVPEQQVEHEIQQFNDSAVVDSSSSEGSVNMMQGPQQMIVNTIELQFSVLDKDLISFLDRQFPIYKNCMDGLIVGPILPKGLLLDKISKELIPSMIMQTIPAVVTVNKLAWLKCSNDIFRLQNNCYITTVDMEPLARKVPTRKGKKVIPPSSRVTRSALKAQISIQKHTWRKKDRSSAAGVSLFTDPVDSSDWNESSVRRCTRHMAKTGGYKFESMKDKSTTRKKAQASKPDEAEEEVVPFIPVPTLQHIGRQLQIPEEELTEERLMATFDDSKGTTSTSNDD</sequence>
<comment type="caution">
    <text evidence="2">The sequence shown here is derived from an EMBL/GenBank/DDBJ whole genome shotgun (WGS) entry which is preliminary data.</text>
</comment>